<reference evidence="1" key="1">
    <citation type="journal article" date="2015" name="Nature">
        <title>Complex archaea that bridge the gap between prokaryotes and eukaryotes.</title>
        <authorList>
            <person name="Spang A."/>
            <person name="Saw J.H."/>
            <person name="Jorgensen S.L."/>
            <person name="Zaremba-Niedzwiedzka K."/>
            <person name="Martijn J."/>
            <person name="Lind A.E."/>
            <person name="van Eijk R."/>
            <person name="Schleper C."/>
            <person name="Guy L."/>
            <person name="Ettema T.J."/>
        </authorList>
    </citation>
    <scope>NUCLEOTIDE SEQUENCE</scope>
</reference>
<comment type="caution">
    <text evidence="1">The sequence shown here is derived from an EMBL/GenBank/DDBJ whole genome shotgun (WGS) entry which is preliminary data.</text>
</comment>
<accession>A0A0F9QVV6</accession>
<evidence type="ECO:0000313" key="1">
    <source>
        <dbReference type="EMBL" id="KKN09288.1"/>
    </source>
</evidence>
<sequence>MSEEWTFRYKCRQCGKHENGSSGEKGFVYLLFVALTIDGDVESLMEGKIGTAPLLKTTHQCHKNQIGIADLIGIYKSN</sequence>
<name>A0A0F9QVV6_9ZZZZ</name>
<dbReference type="EMBL" id="LAZR01004365">
    <property type="protein sequence ID" value="KKN09288.1"/>
    <property type="molecule type" value="Genomic_DNA"/>
</dbReference>
<proteinExistence type="predicted"/>
<organism evidence="1">
    <name type="scientific">marine sediment metagenome</name>
    <dbReference type="NCBI Taxonomy" id="412755"/>
    <lineage>
        <taxon>unclassified sequences</taxon>
        <taxon>metagenomes</taxon>
        <taxon>ecological metagenomes</taxon>
    </lineage>
</organism>
<gene>
    <name evidence="1" type="ORF">LCGC14_1048140</name>
</gene>
<protein>
    <submittedName>
        <fullName evidence="1">Uncharacterized protein</fullName>
    </submittedName>
</protein>
<dbReference type="AlphaFoldDB" id="A0A0F9QVV6"/>